<protein>
    <submittedName>
        <fullName evidence="1">Uncharacterized protein</fullName>
    </submittedName>
</protein>
<organism evidence="1 2">
    <name type="scientific">Holotrichia oblita</name>
    <name type="common">Chafer beetle</name>
    <dbReference type="NCBI Taxonomy" id="644536"/>
    <lineage>
        <taxon>Eukaryota</taxon>
        <taxon>Metazoa</taxon>
        <taxon>Ecdysozoa</taxon>
        <taxon>Arthropoda</taxon>
        <taxon>Hexapoda</taxon>
        <taxon>Insecta</taxon>
        <taxon>Pterygota</taxon>
        <taxon>Neoptera</taxon>
        <taxon>Endopterygota</taxon>
        <taxon>Coleoptera</taxon>
        <taxon>Polyphaga</taxon>
        <taxon>Scarabaeiformia</taxon>
        <taxon>Scarabaeidae</taxon>
        <taxon>Melolonthinae</taxon>
        <taxon>Holotrichia</taxon>
    </lineage>
</organism>
<evidence type="ECO:0000313" key="1">
    <source>
        <dbReference type="EMBL" id="KAI4468022.1"/>
    </source>
</evidence>
<proteinExistence type="predicted"/>
<sequence length="67" mass="7400">MTYSDDVDVCEIYIEPPELSQLTDEDSGDEADGKFIDNLSANQLHAPVELRIAQSESRANASVEEDL</sequence>
<gene>
    <name evidence="1" type="ORF">MML48_2g00001858</name>
</gene>
<evidence type="ECO:0000313" key="2">
    <source>
        <dbReference type="Proteomes" id="UP001056778"/>
    </source>
</evidence>
<comment type="caution">
    <text evidence="1">The sequence shown here is derived from an EMBL/GenBank/DDBJ whole genome shotgun (WGS) entry which is preliminary data.</text>
</comment>
<accession>A0ACB9TMF2</accession>
<dbReference type="Proteomes" id="UP001056778">
    <property type="component" value="Chromosome 2"/>
</dbReference>
<name>A0ACB9TMF2_HOLOL</name>
<keyword evidence="2" id="KW-1185">Reference proteome</keyword>
<reference evidence="1" key="1">
    <citation type="submission" date="2022-04" db="EMBL/GenBank/DDBJ databases">
        <title>Chromosome-scale genome assembly of Holotrichia oblita Faldermann.</title>
        <authorList>
            <person name="Rongchong L."/>
        </authorList>
    </citation>
    <scope>NUCLEOTIDE SEQUENCE</scope>
    <source>
        <strain evidence="1">81SQS9</strain>
    </source>
</reference>
<dbReference type="EMBL" id="CM043016">
    <property type="protein sequence ID" value="KAI4468022.1"/>
    <property type="molecule type" value="Genomic_DNA"/>
</dbReference>